<dbReference type="Pfam" id="PF00854">
    <property type="entry name" value="PTR2"/>
    <property type="match status" value="1"/>
</dbReference>
<gene>
    <name evidence="8" type="ORF">Sangu_3108800</name>
</gene>
<feature type="transmembrane region" description="Helical" evidence="7">
    <location>
        <begin position="150"/>
        <end position="169"/>
    </location>
</feature>
<organism evidence="8">
    <name type="scientific">Sesamum angustifolium</name>
    <dbReference type="NCBI Taxonomy" id="2727405"/>
    <lineage>
        <taxon>Eukaryota</taxon>
        <taxon>Viridiplantae</taxon>
        <taxon>Streptophyta</taxon>
        <taxon>Embryophyta</taxon>
        <taxon>Tracheophyta</taxon>
        <taxon>Spermatophyta</taxon>
        <taxon>Magnoliopsida</taxon>
        <taxon>eudicotyledons</taxon>
        <taxon>Gunneridae</taxon>
        <taxon>Pentapetalae</taxon>
        <taxon>asterids</taxon>
        <taxon>lamiids</taxon>
        <taxon>Lamiales</taxon>
        <taxon>Pedaliaceae</taxon>
        <taxon>Sesamum</taxon>
    </lineage>
</organism>
<feature type="transmembrane region" description="Helical" evidence="7">
    <location>
        <begin position="64"/>
        <end position="83"/>
    </location>
</feature>
<comment type="subcellular location">
    <subcellularLocation>
        <location evidence="1">Membrane</location>
        <topology evidence="1">Multi-pass membrane protein</topology>
    </subcellularLocation>
</comment>
<comment type="caution">
    <text evidence="8">The sequence shown here is derived from an EMBL/GenBank/DDBJ whole genome shotgun (WGS) entry which is preliminary data.</text>
</comment>
<evidence type="ECO:0000256" key="1">
    <source>
        <dbReference type="ARBA" id="ARBA00004141"/>
    </source>
</evidence>
<name>A0AAW2K673_9LAMI</name>
<comment type="similarity">
    <text evidence="2">Belongs to the major facilitator superfamily. Proton-dependent oligopeptide transporter (POT/PTR) (TC 2.A.17) family.</text>
</comment>
<proteinExistence type="inferred from homology"/>
<accession>A0AAW2K673</accession>
<dbReference type="EMBL" id="JACGWK010000287">
    <property type="protein sequence ID" value="KAL0302282.1"/>
    <property type="molecule type" value="Genomic_DNA"/>
</dbReference>
<evidence type="ECO:0000256" key="2">
    <source>
        <dbReference type="ARBA" id="ARBA00005982"/>
    </source>
</evidence>
<evidence type="ECO:0000256" key="6">
    <source>
        <dbReference type="ARBA" id="ARBA00044504"/>
    </source>
</evidence>
<evidence type="ECO:0000256" key="3">
    <source>
        <dbReference type="ARBA" id="ARBA00022692"/>
    </source>
</evidence>
<dbReference type="InterPro" id="IPR000109">
    <property type="entry name" value="POT_fam"/>
</dbReference>
<keyword evidence="5 7" id="KW-0472">Membrane</keyword>
<evidence type="ECO:0000313" key="8">
    <source>
        <dbReference type="EMBL" id="KAL0302282.1"/>
    </source>
</evidence>
<dbReference type="Gene3D" id="1.20.1250.20">
    <property type="entry name" value="MFS general substrate transporter like domains"/>
    <property type="match status" value="1"/>
</dbReference>
<comment type="similarity">
    <text evidence="6">Belongs to the major facilitator superfamily. Phosphate:H(+) symporter (TC 2.A.1.9) family.</text>
</comment>
<feature type="transmembrane region" description="Helical" evidence="7">
    <location>
        <begin position="377"/>
        <end position="394"/>
    </location>
</feature>
<feature type="transmembrane region" description="Helical" evidence="7">
    <location>
        <begin position="499"/>
        <end position="517"/>
    </location>
</feature>
<dbReference type="InterPro" id="IPR036259">
    <property type="entry name" value="MFS_trans_sf"/>
</dbReference>
<reference evidence="8" key="1">
    <citation type="submission" date="2020-06" db="EMBL/GenBank/DDBJ databases">
        <authorList>
            <person name="Li T."/>
            <person name="Hu X."/>
            <person name="Zhang T."/>
            <person name="Song X."/>
            <person name="Zhang H."/>
            <person name="Dai N."/>
            <person name="Sheng W."/>
            <person name="Hou X."/>
            <person name="Wei L."/>
        </authorList>
    </citation>
    <scope>NUCLEOTIDE SEQUENCE</scope>
    <source>
        <strain evidence="8">G01</strain>
        <tissue evidence="8">Leaf</tissue>
    </source>
</reference>
<dbReference type="GO" id="GO:0016020">
    <property type="term" value="C:membrane"/>
    <property type="evidence" value="ECO:0007669"/>
    <property type="project" value="UniProtKB-SubCell"/>
</dbReference>
<dbReference type="SUPFAM" id="SSF103473">
    <property type="entry name" value="MFS general substrate transporter"/>
    <property type="match status" value="1"/>
</dbReference>
<dbReference type="AlphaFoldDB" id="A0AAW2K673"/>
<feature type="transmembrane region" description="Helical" evidence="7">
    <location>
        <begin position="452"/>
        <end position="475"/>
    </location>
</feature>
<protein>
    <submittedName>
        <fullName evidence="8">Protein NRT1/ PTR FAMILY 1.2</fullName>
    </submittedName>
</protein>
<sequence>MEDCCERKKTLMAEKPLMDKKRKRDFGVPVNDALEKMATYGVMTNMILYLVNEYHMEMATASNILFLWTAANNFMPVLGAAIADSYLGRFYTIGLGSIVYVMSMVLCSSLGLISVGAGGIRASSMVFGADQLENEDGKENSGVDESYFSWYYTLYMFAMLLGYTCVVYVQDNMGWTAGFAFPSVLMMFGTVSFFLGSPFYVQVQTNTSLFTGLFQVLVASYRNRRFKLPSDATTKIIYYRKNGPAPGFPSSKLRFLNKACIVRDPQKDLMPDGRARDPWSLCTIDQVEELKALLSIVPIWSSGMIMFVDLSQNSFPVLQATATNRRITSGFTVPAASLQIITTISTILWVGLKDSVLLPLASRVMGRPVNISTTRRMGIGIFLSFLAMMATAAVESIRPGQAIKDGNSSEHHLISALWLVPQYCLSGLSDGFSDITQSEFYYSELPRSMSSIASTLSGLGFAMGSLLASIVMNMVDSISKAGGHPSWITSDINKGRYDYYYLVLSGLSMANMVYYLVCRRAYGPLKEERRLTENEDEL</sequence>
<evidence type="ECO:0000256" key="4">
    <source>
        <dbReference type="ARBA" id="ARBA00022989"/>
    </source>
</evidence>
<keyword evidence="3 7" id="KW-0812">Transmembrane</keyword>
<evidence type="ECO:0000256" key="7">
    <source>
        <dbReference type="SAM" id="Phobius"/>
    </source>
</evidence>
<feature type="transmembrane region" description="Helical" evidence="7">
    <location>
        <begin position="90"/>
        <end position="115"/>
    </location>
</feature>
<feature type="transmembrane region" description="Helical" evidence="7">
    <location>
        <begin position="176"/>
        <end position="195"/>
    </location>
</feature>
<dbReference type="GO" id="GO:0022857">
    <property type="term" value="F:transmembrane transporter activity"/>
    <property type="evidence" value="ECO:0007669"/>
    <property type="project" value="InterPro"/>
</dbReference>
<keyword evidence="4 7" id="KW-1133">Transmembrane helix</keyword>
<reference evidence="8" key="2">
    <citation type="journal article" date="2024" name="Plant">
        <title>Genomic evolution and insights into agronomic trait innovations of Sesamum species.</title>
        <authorList>
            <person name="Miao H."/>
            <person name="Wang L."/>
            <person name="Qu L."/>
            <person name="Liu H."/>
            <person name="Sun Y."/>
            <person name="Le M."/>
            <person name="Wang Q."/>
            <person name="Wei S."/>
            <person name="Zheng Y."/>
            <person name="Lin W."/>
            <person name="Duan Y."/>
            <person name="Cao H."/>
            <person name="Xiong S."/>
            <person name="Wang X."/>
            <person name="Wei L."/>
            <person name="Li C."/>
            <person name="Ma Q."/>
            <person name="Ju M."/>
            <person name="Zhao R."/>
            <person name="Li G."/>
            <person name="Mu C."/>
            <person name="Tian Q."/>
            <person name="Mei H."/>
            <person name="Zhang T."/>
            <person name="Gao T."/>
            <person name="Zhang H."/>
        </authorList>
    </citation>
    <scope>NUCLEOTIDE SEQUENCE</scope>
    <source>
        <strain evidence="8">G01</strain>
    </source>
</reference>
<feature type="transmembrane region" description="Helical" evidence="7">
    <location>
        <begin position="331"/>
        <end position="352"/>
    </location>
</feature>
<evidence type="ECO:0000256" key="5">
    <source>
        <dbReference type="ARBA" id="ARBA00023136"/>
    </source>
</evidence>
<dbReference type="PANTHER" id="PTHR11654">
    <property type="entry name" value="OLIGOPEPTIDE TRANSPORTER-RELATED"/>
    <property type="match status" value="1"/>
</dbReference>